<evidence type="ECO:0000313" key="6">
    <source>
        <dbReference type="EMBL" id="CAB4929956.1"/>
    </source>
</evidence>
<evidence type="ECO:0000256" key="2">
    <source>
        <dbReference type="ARBA" id="ARBA00023315"/>
    </source>
</evidence>
<keyword evidence="2" id="KW-0012">Acyltransferase</keyword>
<dbReference type="GO" id="GO:0016747">
    <property type="term" value="F:acyltransferase activity, transferring groups other than amino-acyl groups"/>
    <property type="evidence" value="ECO:0007669"/>
    <property type="project" value="InterPro"/>
</dbReference>
<dbReference type="Pfam" id="PF00108">
    <property type="entry name" value="Thiolase_N"/>
    <property type="match status" value="1"/>
</dbReference>
<dbReference type="PANTHER" id="PTHR34069">
    <property type="entry name" value="3-OXOACYL-[ACYL-CARRIER-PROTEIN] SYNTHASE 3"/>
    <property type="match status" value="1"/>
</dbReference>
<dbReference type="Pfam" id="PF08541">
    <property type="entry name" value="ACP_syn_III_C"/>
    <property type="match status" value="1"/>
</dbReference>
<evidence type="ECO:0000259" key="3">
    <source>
        <dbReference type="Pfam" id="PF00108"/>
    </source>
</evidence>
<dbReference type="InterPro" id="IPR016039">
    <property type="entry name" value="Thiolase-like"/>
</dbReference>
<feature type="domain" description="Thiolase N-terminal" evidence="3">
    <location>
        <begin position="62"/>
        <end position="177"/>
    </location>
</feature>
<organism evidence="6">
    <name type="scientific">freshwater metagenome</name>
    <dbReference type="NCBI Taxonomy" id="449393"/>
    <lineage>
        <taxon>unclassified sequences</taxon>
        <taxon>metagenomes</taxon>
        <taxon>ecological metagenomes</taxon>
    </lineage>
</organism>
<accession>A0A6J7IH97</accession>
<gene>
    <name evidence="5" type="ORF">UFOPK1392_00253</name>
    <name evidence="6" type="ORF">UFOPK3733_00607</name>
</gene>
<reference evidence="6" key="1">
    <citation type="submission" date="2020-05" db="EMBL/GenBank/DDBJ databases">
        <authorList>
            <person name="Chiriac C."/>
            <person name="Salcher M."/>
            <person name="Ghai R."/>
            <person name="Kavagutti S V."/>
        </authorList>
    </citation>
    <scope>NUCLEOTIDE SEQUENCE</scope>
</reference>
<dbReference type="EMBL" id="CAFBNC010000020">
    <property type="protein sequence ID" value="CAB4929956.1"/>
    <property type="molecule type" value="Genomic_DNA"/>
</dbReference>
<dbReference type="SUPFAM" id="SSF53901">
    <property type="entry name" value="Thiolase-like"/>
    <property type="match status" value="1"/>
</dbReference>
<dbReference type="AlphaFoldDB" id="A0A6J7IH97"/>
<evidence type="ECO:0000259" key="4">
    <source>
        <dbReference type="Pfam" id="PF08541"/>
    </source>
</evidence>
<dbReference type="PANTHER" id="PTHR34069:SF3">
    <property type="entry name" value="ACYL-COA:ACYL-COA ALKYLTRANSFERASE"/>
    <property type="match status" value="1"/>
</dbReference>
<dbReference type="EMBL" id="CAEMXZ010000006">
    <property type="protein sequence ID" value="CAB4322518.1"/>
    <property type="molecule type" value="Genomic_DNA"/>
</dbReference>
<evidence type="ECO:0000313" key="5">
    <source>
        <dbReference type="EMBL" id="CAB4322518.1"/>
    </source>
</evidence>
<dbReference type="InterPro" id="IPR020616">
    <property type="entry name" value="Thiolase_N"/>
</dbReference>
<evidence type="ECO:0000256" key="1">
    <source>
        <dbReference type="ARBA" id="ARBA00022679"/>
    </source>
</evidence>
<dbReference type="Gene3D" id="3.40.47.10">
    <property type="match status" value="2"/>
</dbReference>
<dbReference type="NCBIfam" id="NF006720">
    <property type="entry name" value="PRK09258.1"/>
    <property type="match status" value="1"/>
</dbReference>
<name>A0A6J7IH97_9ZZZZ</name>
<dbReference type="GO" id="GO:0044550">
    <property type="term" value="P:secondary metabolite biosynthetic process"/>
    <property type="evidence" value="ECO:0007669"/>
    <property type="project" value="TreeGrafter"/>
</dbReference>
<feature type="domain" description="Beta-ketoacyl-[acyl-carrier-protein] synthase III C-terminal" evidence="4">
    <location>
        <begin position="252"/>
        <end position="333"/>
    </location>
</feature>
<dbReference type="InterPro" id="IPR013747">
    <property type="entry name" value="ACP_syn_III_C"/>
</dbReference>
<proteinExistence type="predicted"/>
<sequence length="337" mass="36303">MAPFSALDQSHIWSVSHVEAPERISSEWIDEQLAETYTRCGVRPGLLASVAGIDARRWWNAETTFDEAAALAGARALEEAGVAPDEVDLLISTSVSKHHLEPSVACAVHYRLGLAATCTNYDLGNACLGFVNAMTIASMAIATGQARVVLIVDGEGSRQVQTETIERLQSPDTEVTDIFEQFASLTIGSGAAAMVMGAPRDGGHRFVGAVTRAATKHHELCIGDLKSMRTDTAALLESGLELAEQTFSAALESGWQWRNCDRYVLHQVSKVHTNKLCELLGIDQKQVPLSYPEFGNIGPAALPYTLSTISDELQTDDRVLLMGIGSGLNCSMAELVW</sequence>
<protein>
    <submittedName>
        <fullName evidence="6">Unannotated protein</fullName>
    </submittedName>
</protein>
<keyword evidence="1" id="KW-0808">Transferase</keyword>